<keyword evidence="3" id="KW-0479">Metal-binding</keyword>
<accession>A0ABV7D6U7</accession>
<protein>
    <submittedName>
        <fullName evidence="6">HpcH/HpaI aldolase/citrate lyase family protein</fullName>
    </submittedName>
</protein>
<dbReference type="PANTHER" id="PTHR32308">
    <property type="entry name" value="LYASE BETA SUBUNIT, PUTATIVE (AFU_ORTHOLOGUE AFUA_4G13030)-RELATED"/>
    <property type="match status" value="1"/>
</dbReference>
<dbReference type="PIRSF" id="PIRSF015582">
    <property type="entry name" value="Cit_lyase_B"/>
    <property type="match status" value="1"/>
</dbReference>
<dbReference type="SUPFAM" id="SSF51621">
    <property type="entry name" value="Phosphoenolpyruvate/pyruvate domain"/>
    <property type="match status" value="1"/>
</dbReference>
<dbReference type="Gene3D" id="3.20.20.60">
    <property type="entry name" value="Phosphoenolpyruvate-binding domains"/>
    <property type="match status" value="1"/>
</dbReference>
<dbReference type="InterPro" id="IPR005000">
    <property type="entry name" value="Aldolase/citrate-lyase_domain"/>
</dbReference>
<keyword evidence="4" id="KW-0460">Magnesium</keyword>
<gene>
    <name evidence="6" type="ORF">ACFOKA_12065</name>
</gene>
<organism evidence="6 7">
    <name type="scientific">Kordiimonas pumila</name>
    <dbReference type="NCBI Taxonomy" id="2161677"/>
    <lineage>
        <taxon>Bacteria</taxon>
        <taxon>Pseudomonadati</taxon>
        <taxon>Pseudomonadota</taxon>
        <taxon>Alphaproteobacteria</taxon>
        <taxon>Kordiimonadales</taxon>
        <taxon>Kordiimonadaceae</taxon>
        <taxon>Kordiimonas</taxon>
    </lineage>
</organism>
<evidence type="ECO:0000313" key="6">
    <source>
        <dbReference type="EMBL" id="MFC3052640.1"/>
    </source>
</evidence>
<comment type="similarity">
    <text evidence="2">Belongs to the HpcH/HpaI aldolase family.</text>
</comment>
<sequence>MDDIIPRRSALFMPASNERALEKAKSLPCDVVIFDLEDAVSPDAKEAARTLAASAVSSGEYGRRELVIRINAFDTPWGQEDMKAAIAAKPAAILVPKVTAADDLIPYLQYLDNTNISLWAMMETPLAFLNAQAICAVSHKLTALVIGPNDLTKDLRARRVPGRAPIMAALSTALLGGRAYGKIVLDGVYNDFRDSEGFQAECMAARDMGFDGKTLIHPSQIEGANEAFAPSDTEVAGAERLIAAFEAAKAAGKGVATLDGKMIEDLHVTEARYLLSVARAITAGE</sequence>
<keyword evidence="7" id="KW-1185">Reference proteome</keyword>
<keyword evidence="6" id="KW-0456">Lyase</keyword>
<evidence type="ECO:0000256" key="2">
    <source>
        <dbReference type="ARBA" id="ARBA00005568"/>
    </source>
</evidence>
<name>A0ABV7D6U7_9PROT</name>
<dbReference type="EMBL" id="JBHRSL010000010">
    <property type="protein sequence ID" value="MFC3052640.1"/>
    <property type="molecule type" value="Genomic_DNA"/>
</dbReference>
<evidence type="ECO:0000256" key="1">
    <source>
        <dbReference type="ARBA" id="ARBA00001946"/>
    </source>
</evidence>
<comment type="cofactor">
    <cofactor evidence="1">
        <name>Mg(2+)</name>
        <dbReference type="ChEBI" id="CHEBI:18420"/>
    </cofactor>
</comment>
<evidence type="ECO:0000313" key="7">
    <source>
        <dbReference type="Proteomes" id="UP001595444"/>
    </source>
</evidence>
<dbReference type="Pfam" id="PF03328">
    <property type="entry name" value="HpcH_HpaI"/>
    <property type="match status" value="1"/>
</dbReference>
<dbReference type="RefSeq" id="WP_194213706.1">
    <property type="nucleotide sequence ID" value="NZ_CP061205.1"/>
</dbReference>
<dbReference type="InterPro" id="IPR015813">
    <property type="entry name" value="Pyrv/PenolPyrv_kinase-like_dom"/>
</dbReference>
<comment type="caution">
    <text evidence="6">The sequence shown here is derived from an EMBL/GenBank/DDBJ whole genome shotgun (WGS) entry which is preliminary data.</text>
</comment>
<dbReference type="InterPro" id="IPR011206">
    <property type="entry name" value="Citrate_lyase_beta/mcl1/mcl2"/>
</dbReference>
<dbReference type="InterPro" id="IPR040442">
    <property type="entry name" value="Pyrv_kinase-like_dom_sf"/>
</dbReference>
<reference evidence="7" key="1">
    <citation type="journal article" date="2019" name="Int. J. Syst. Evol. Microbiol.">
        <title>The Global Catalogue of Microorganisms (GCM) 10K type strain sequencing project: providing services to taxonomists for standard genome sequencing and annotation.</title>
        <authorList>
            <consortium name="The Broad Institute Genomics Platform"/>
            <consortium name="The Broad Institute Genome Sequencing Center for Infectious Disease"/>
            <person name="Wu L."/>
            <person name="Ma J."/>
        </authorList>
    </citation>
    <scope>NUCLEOTIDE SEQUENCE [LARGE SCALE GENOMIC DNA]</scope>
    <source>
        <strain evidence="7">KCTC 62164</strain>
    </source>
</reference>
<dbReference type="Proteomes" id="UP001595444">
    <property type="component" value="Unassembled WGS sequence"/>
</dbReference>
<feature type="domain" description="HpcH/HpaI aldolase/citrate lyase" evidence="5">
    <location>
        <begin position="8"/>
        <end position="218"/>
    </location>
</feature>
<dbReference type="GO" id="GO:0016829">
    <property type="term" value="F:lyase activity"/>
    <property type="evidence" value="ECO:0007669"/>
    <property type="project" value="UniProtKB-KW"/>
</dbReference>
<dbReference type="PANTHER" id="PTHR32308:SF10">
    <property type="entry name" value="CITRATE LYASE SUBUNIT BETA"/>
    <property type="match status" value="1"/>
</dbReference>
<evidence type="ECO:0000256" key="4">
    <source>
        <dbReference type="ARBA" id="ARBA00022842"/>
    </source>
</evidence>
<proteinExistence type="inferred from homology"/>
<evidence type="ECO:0000256" key="3">
    <source>
        <dbReference type="ARBA" id="ARBA00022723"/>
    </source>
</evidence>
<evidence type="ECO:0000259" key="5">
    <source>
        <dbReference type="Pfam" id="PF03328"/>
    </source>
</evidence>